<keyword evidence="1" id="KW-0472">Membrane</keyword>
<organism evidence="2 3">
    <name type="scientific">Croceimicrobium hydrocarbonivorans</name>
    <dbReference type="NCBI Taxonomy" id="2761580"/>
    <lineage>
        <taxon>Bacteria</taxon>
        <taxon>Pseudomonadati</taxon>
        <taxon>Bacteroidota</taxon>
        <taxon>Flavobacteriia</taxon>
        <taxon>Flavobacteriales</taxon>
        <taxon>Owenweeksiaceae</taxon>
        <taxon>Croceimicrobium</taxon>
    </lineage>
</organism>
<accession>A0A7H0VJ08</accession>
<dbReference type="Proteomes" id="UP000516305">
    <property type="component" value="Chromosome"/>
</dbReference>
<dbReference type="EMBL" id="CP060139">
    <property type="protein sequence ID" value="QNR25706.1"/>
    <property type="molecule type" value="Genomic_DNA"/>
</dbReference>
<keyword evidence="1" id="KW-0812">Transmembrane</keyword>
<dbReference type="AlphaFoldDB" id="A0A7H0VJ08"/>
<evidence type="ECO:0000256" key="1">
    <source>
        <dbReference type="SAM" id="Phobius"/>
    </source>
</evidence>
<protein>
    <submittedName>
        <fullName evidence="2">Uncharacterized protein</fullName>
    </submittedName>
</protein>
<proteinExistence type="predicted"/>
<sequence length="56" mass="6473">MQFKDVVLGLGDFFAWTFGILTQLENLPNILFSGIIFFLFLYWMRQMAGHAKAGEK</sequence>
<reference evidence="2 3" key="1">
    <citation type="submission" date="2020-08" db="EMBL/GenBank/DDBJ databases">
        <title>Croceimicrobium hydrocarbonivorans gen. nov., sp. nov., a novel marine bacterium isolated from a bacterial consortium that degrades polyethylene terephthalate.</title>
        <authorList>
            <person name="Liu R."/>
        </authorList>
    </citation>
    <scope>NUCLEOTIDE SEQUENCE [LARGE SCALE GENOMIC DNA]</scope>
    <source>
        <strain evidence="2 3">A20-9</strain>
    </source>
</reference>
<evidence type="ECO:0000313" key="3">
    <source>
        <dbReference type="Proteomes" id="UP000516305"/>
    </source>
</evidence>
<feature type="transmembrane region" description="Helical" evidence="1">
    <location>
        <begin position="27"/>
        <end position="44"/>
    </location>
</feature>
<keyword evidence="3" id="KW-1185">Reference proteome</keyword>
<evidence type="ECO:0000313" key="2">
    <source>
        <dbReference type="EMBL" id="QNR25706.1"/>
    </source>
</evidence>
<name>A0A7H0VJ08_9FLAO</name>
<dbReference type="RefSeq" id="WP_210760231.1">
    <property type="nucleotide sequence ID" value="NZ_CP060139.1"/>
</dbReference>
<keyword evidence="1" id="KW-1133">Transmembrane helix</keyword>
<gene>
    <name evidence="2" type="ORF">H4K34_07655</name>
</gene>
<dbReference type="KEGG" id="chyd:H4K34_07655"/>